<sequence>MCRLPLASQKMVNLTFVVDIKVLNFSSLGEQERMPKLEHPGTVRKWICNQPESFFIDGLKKWIKRLNKCVAVSGNYVEN</sequence>
<comment type="caution">
    <text evidence="1">The sequence shown here is derived from an EMBL/GenBank/DDBJ whole genome shotgun (WGS) entry which is preliminary data.</text>
</comment>
<evidence type="ECO:0000313" key="2">
    <source>
        <dbReference type="Proteomes" id="UP000887159"/>
    </source>
</evidence>
<accession>A0A8X6V0T8</accession>
<dbReference type="Proteomes" id="UP000887159">
    <property type="component" value="Unassembled WGS sequence"/>
</dbReference>
<keyword evidence="2" id="KW-1185">Reference proteome</keyword>
<reference evidence="1" key="1">
    <citation type="submission" date="2020-08" db="EMBL/GenBank/DDBJ databases">
        <title>Multicomponent nature underlies the extraordinary mechanical properties of spider dragline silk.</title>
        <authorList>
            <person name="Kono N."/>
            <person name="Nakamura H."/>
            <person name="Mori M."/>
            <person name="Yoshida Y."/>
            <person name="Ohtoshi R."/>
            <person name="Malay A.D."/>
            <person name="Moran D.A.P."/>
            <person name="Tomita M."/>
            <person name="Numata K."/>
            <person name="Arakawa K."/>
        </authorList>
    </citation>
    <scope>NUCLEOTIDE SEQUENCE</scope>
</reference>
<evidence type="ECO:0000313" key="1">
    <source>
        <dbReference type="EMBL" id="GFX94993.1"/>
    </source>
</evidence>
<proteinExistence type="predicted"/>
<dbReference type="EMBL" id="BMAU01021182">
    <property type="protein sequence ID" value="GFX94993.1"/>
    <property type="molecule type" value="Genomic_DNA"/>
</dbReference>
<gene>
    <name evidence="1" type="ORF">TNCV_3046251</name>
</gene>
<dbReference type="AlphaFoldDB" id="A0A8X6V0T8"/>
<organism evidence="1 2">
    <name type="scientific">Trichonephila clavipes</name>
    <name type="common">Golden silk orbweaver</name>
    <name type="synonym">Nephila clavipes</name>
    <dbReference type="NCBI Taxonomy" id="2585209"/>
    <lineage>
        <taxon>Eukaryota</taxon>
        <taxon>Metazoa</taxon>
        <taxon>Ecdysozoa</taxon>
        <taxon>Arthropoda</taxon>
        <taxon>Chelicerata</taxon>
        <taxon>Arachnida</taxon>
        <taxon>Araneae</taxon>
        <taxon>Araneomorphae</taxon>
        <taxon>Entelegynae</taxon>
        <taxon>Araneoidea</taxon>
        <taxon>Nephilidae</taxon>
        <taxon>Trichonephila</taxon>
    </lineage>
</organism>
<protein>
    <submittedName>
        <fullName evidence="1">Uncharacterized protein</fullName>
    </submittedName>
</protein>
<name>A0A8X6V0T8_TRICX</name>